<reference evidence="3" key="1">
    <citation type="submission" date="2022-11" db="UniProtKB">
        <authorList>
            <consortium name="WormBaseParasite"/>
        </authorList>
    </citation>
    <scope>IDENTIFICATION</scope>
</reference>
<evidence type="ECO:0000313" key="3">
    <source>
        <dbReference type="WBParaSite" id="jg11250"/>
    </source>
</evidence>
<evidence type="ECO:0000313" key="2">
    <source>
        <dbReference type="Proteomes" id="UP000887574"/>
    </source>
</evidence>
<feature type="signal peptide" evidence="1">
    <location>
        <begin position="1"/>
        <end position="21"/>
    </location>
</feature>
<sequence>MIAQKFLKFIFYFALFAIVNADWDFEKVREYWKILPPHVSDLPKQPSHLPTCKQGAPCGGSPPGAPRGLGLGFYPWGSKQTPCVCPT</sequence>
<dbReference type="WBParaSite" id="jg11250">
    <property type="protein sequence ID" value="jg11250"/>
    <property type="gene ID" value="jg11250"/>
</dbReference>
<organism evidence="2 3">
    <name type="scientific">Ditylenchus dipsaci</name>
    <dbReference type="NCBI Taxonomy" id="166011"/>
    <lineage>
        <taxon>Eukaryota</taxon>
        <taxon>Metazoa</taxon>
        <taxon>Ecdysozoa</taxon>
        <taxon>Nematoda</taxon>
        <taxon>Chromadorea</taxon>
        <taxon>Rhabditida</taxon>
        <taxon>Tylenchina</taxon>
        <taxon>Tylenchomorpha</taxon>
        <taxon>Sphaerularioidea</taxon>
        <taxon>Anguinidae</taxon>
        <taxon>Anguininae</taxon>
        <taxon>Ditylenchus</taxon>
    </lineage>
</organism>
<protein>
    <submittedName>
        <fullName evidence="3">Uncharacterized protein</fullName>
    </submittedName>
</protein>
<feature type="chain" id="PRO_5036788173" evidence="1">
    <location>
        <begin position="22"/>
        <end position="87"/>
    </location>
</feature>
<proteinExistence type="predicted"/>
<name>A0A915CPG3_9BILA</name>
<dbReference type="AlphaFoldDB" id="A0A915CPG3"/>
<keyword evidence="2" id="KW-1185">Reference proteome</keyword>
<dbReference type="Proteomes" id="UP000887574">
    <property type="component" value="Unplaced"/>
</dbReference>
<keyword evidence="1" id="KW-0732">Signal</keyword>
<accession>A0A915CPG3</accession>
<evidence type="ECO:0000256" key="1">
    <source>
        <dbReference type="SAM" id="SignalP"/>
    </source>
</evidence>